<dbReference type="AlphaFoldDB" id="A0A267DTT9"/>
<evidence type="ECO:0000313" key="2">
    <source>
        <dbReference type="EMBL" id="PAA52057.1"/>
    </source>
</evidence>
<organism evidence="2 3">
    <name type="scientific">Macrostomum lignano</name>
    <dbReference type="NCBI Taxonomy" id="282301"/>
    <lineage>
        <taxon>Eukaryota</taxon>
        <taxon>Metazoa</taxon>
        <taxon>Spiralia</taxon>
        <taxon>Lophotrochozoa</taxon>
        <taxon>Platyhelminthes</taxon>
        <taxon>Rhabditophora</taxon>
        <taxon>Macrostomorpha</taxon>
        <taxon>Macrostomida</taxon>
        <taxon>Macrostomidae</taxon>
        <taxon>Macrostomum</taxon>
    </lineage>
</organism>
<sequence length="253" mass="28630">RKLNLYERSYFIFAQKSKYQLQDMYAGLSYKKQYLLQITDASLKMFSDTRVKAACNRTSCVFAVKNKILTRKLGGTQAMRFCIFEIKGPSELSVDKCNRIIEQHFPDYKLRKDYNEKEVAVSVRLKVGQWTPDNTSLYFLNQRYGLGKGRPGDLQRTGPEDGDGAMKQGNSIVESLARSLQQDWPGAGDLGGGGGRRRSVSQGPQHRRFTGAAAAAAAEEEALSRYMGFREREEILKNEINRLESYLSNLQLA</sequence>
<gene>
    <name evidence="2" type="ORF">BOX15_Mlig018401g3</name>
</gene>
<feature type="compositionally biased region" description="Basic residues" evidence="1">
    <location>
        <begin position="195"/>
        <end position="209"/>
    </location>
</feature>
<accession>A0A267DTT9</accession>
<reference evidence="2 3" key="1">
    <citation type="submission" date="2017-06" db="EMBL/GenBank/DDBJ databases">
        <title>A platform for efficient transgenesis in Macrostomum lignano, a flatworm model organism for stem cell research.</title>
        <authorList>
            <person name="Berezikov E."/>
        </authorList>
    </citation>
    <scope>NUCLEOTIDE SEQUENCE [LARGE SCALE GENOMIC DNA]</scope>
    <source>
        <strain evidence="2">DV1</strain>
        <tissue evidence="2">Whole organism</tissue>
    </source>
</reference>
<dbReference type="Proteomes" id="UP000215902">
    <property type="component" value="Unassembled WGS sequence"/>
</dbReference>
<feature type="region of interest" description="Disordered" evidence="1">
    <location>
        <begin position="184"/>
        <end position="209"/>
    </location>
</feature>
<feature type="non-terminal residue" evidence="2">
    <location>
        <position position="1"/>
    </location>
</feature>
<evidence type="ECO:0000256" key="1">
    <source>
        <dbReference type="SAM" id="MobiDB-lite"/>
    </source>
</evidence>
<keyword evidence="3" id="KW-1185">Reference proteome</keyword>
<protein>
    <submittedName>
        <fullName evidence="2">Uncharacterized protein</fullName>
    </submittedName>
</protein>
<comment type="caution">
    <text evidence="2">The sequence shown here is derived from an EMBL/GenBank/DDBJ whole genome shotgun (WGS) entry which is preliminary data.</text>
</comment>
<proteinExistence type="predicted"/>
<evidence type="ECO:0000313" key="3">
    <source>
        <dbReference type="Proteomes" id="UP000215902"/>
    </source>
</evidence>
<dbReference type="EMBL" id="NIVC01003307">
    <property type="protein sequence ID" value="PAA52057.1"/>
    <property type="molecule type" value="Genomic_DNA"/>
</dbReference>
<name>A0A267DTT9_9PLAT</name>